<dbReference type="Gene3D" id="3.30.70.330">
    <property type="match status" value="1"/>
</dbReference>
<sequence>MKKIEDNNTLVFIVDTRASKSKITEAVRRMYEIKTAKVNTLIRPDGLKKAYVRLTTDYDALDVANKIGII</sequence>
<evidence type="ECO:0000256" key="2">
    <source>
        <dbReference type="ARBA" id="ARBA00022730"/>
    </source>
</evidence>
<organism evidence="7 8">
    <name type="scientific">Seriola lalandi dorsalis</name>
    <dbReference type="NCBI Taxonomy" id="1841481"/>
    <lineage>
        <taxon>Eukaryota</taxon>
        <taxon>Metazoa</taxon>
        <taxon>Chordata</taxon>
        <taxon>Craniata</taxon>
        <taxon>Vertebrata</taxon>
        <taxon>Euteleostomi</taxon>
        <taxon>Actinopterygii</taxon>
        <taxon>Neopterygii</taxon>
        <taxon>Teleostei</taxon>
        <taxon>Neoteleostei</taxon>
        <taxon>Acanthomorphata</taxon>
        <taxon>Carangaria</taxon>
        <taxon>Carangiformes</taxon>
        <taxon>Carangidae</taxon>
        <taxon>Seriola</taxon>
    </lineage>
</organism>
<dbReference type="NCBIfam" id="NF011118">
    <property type="entry name" value="PRK14548.1"/>
    <property type="match status" value="1"/>
</dbReference>
<evidence type="ECO:0000256" key="6">
    <source>
        <dbReference type="RuleBase" id="RU003934"/>
    </source>
</evidence>
<keyword evidence="3" id="KW-0694">RNA-binding</keyword>
<evidence type="ECO:0000256" key="4">
    <source>
        <dbReference type="ARBA" id="ARBA00022980"/>
    </source>
</evidence>
<evidence type="ECO:0000256" key="5">
    <source>
        <dbReference type="ARBA" id="ARBA00023274"/>
    </source>
</evidence>
<dbReference type="Pfam" id="PF00276">
    <property type="entry name" value="Ribosomal_L23"/>
    <property type="match status" value="1"/>
</dbReference>
<evidence type="ECO:0000313" key="8">
    <source>
        <dbReference type="Proteomes" id="UP000261360"/>
    </source>
</evidence>
<name>A0A3B4WLJ3_SERLL</name>
<keyword evidence="4 6" id="KW-0689">Ribosomal protein</keyword>
<reference evidence="7" key="1">
    <citation type="submission" date="2025-08" db="UniProtKB">
        <authorList>
            <consortium name="Ensembl"/>
        </authorList>
    </citation>
    <scope>IDENTIFICATION</scope>
</reference>
<keyword evidence="5 6" id="KW-0687">Ribonucleoprotein</keyword>
<dbReference type="Proteomes" id="UP000261360">
    <property type="component" value="Unplaced"/>
</dbReference>
<dbReference type="GO" id="GO:0003735">
    <property type="term" value="F:structural constituent of ribosome"/>
    <property type="evidence" value="ECO:0007669"/>
    <property type="project" value="InterPro"/>
</dbReference>
<dbReference type="InterPro" id="IPR013025">
    <property type="entry name" value="Ribosomal_uL23-like"/>
</dbReference>
<dbReference type="GeneTree" id="ENSGT00940000171037"/>
<dbReference type="GO" id="GO:0006412">
    <property type="term" value="P:translation"/>
    <property type="evidence" value="ECO:0007669"/>
    <property type="project" value="InterPro"/>
</dbReference>
<dbReference type="STRING" id="1841481.ENSSLDP00000003382"/>
<dbReference type="Ensembl" id="ENSSLDT00000003500.1">
    <property type="protein sequence ID" value="ENSSLDP00000003382.1"/>
    <property type="gene ID" value="ENSSLDG00000002683.1"/>
</dbReference>
<keyword evidence="2" id="KW-0699">rRNA-binding</keyword>
<dbReference type="SUPFAM" id="SSF54189">
    <property type="entry name" value="Ribosomal proteins S24e, L23 and L15e"/>
    <property type="match status" value="1"/>
</dbReference>
<dbReference type="AlphaFoldDB" id="A0A3B4WLJ3"/>
<dbReference type="GO" id="GO:0019843">
    <property type="term" value="F:rRNA binding"/>
    <property type="evidence" value="ECO:0007669"/>
    <property type="project" value="UniProtKB-KW"/>
</dbReference>
<reference evidence="7" key="2">
    <citation type="submission" date="2025-09" db="UniProtKB">
        <authorList>
            <consortium name="Ensembl"/>
        </authorList>
    </citation>
    <scope>IDENTIFICATION</scope>
</reference>
<keyword evidence="8" id="KW-1185">Reference proteome</keyword>
<accession>A0A3B4WLJ3</accession>
<protein>
    <submittedName>
        <fullName evidence="7">60S ribosomal protein L23A-like</fullName>
    </submittedName>
</protein>
<dbReference type="InterPro" id="IPR012677">
    <property type="entry name" value="Nucleotide-bd_a/b_plait_sf"/>
</dbReference>
<evidence type="ECO:0000256" key="1">
    <source>
        <dbReference type="ARBA" id="ARBA00006700"/>
    </source>
</evidence>
<proteinExistence type="inferred from homology"/>
<dbReference type="PANTHER" id="PTHR11620">
    <property type="entry name" value="60S RIBOSOMAL PROTEIN L23A"/>
    <property type="match status" value="1"/>
</dbReference>
<dbReference type="PROSITE" id="PS00050">
    <property type="entry name" value="RIBOSOMAL_L23"/>
    <property type="match status" value="1"/>
</dbReference>
<evidence type="ECO:0000313" key="7">
    <source>
        <dbReference type="Ensembl" id="ENSSLDP00000003382.1"/>
    </source>
</evidence>
<evidence type="ECO:0000256" key="3">
    <source>
        <dbReference type="ARBA" id="ARBA00022884"/>
    </source>
</evidence>
<dbReference type="InterPro" id="IPR001014">
    <property type="entry name" value="Ribosomal_uL23_CS"/>
</dbReference>
<dbReference type="InterPro" id="IPR012678">
    <property type="entry name" value="Ribosomal_uL23/eL15/eS24_sf"/>
</dbReference>
<comment type="similarity">
    <text evidence="1 6">Belongs to the universal ribosomal protein uL23 family.</text>
</comment>
<dbReference type="FunFam" id="3.30.70.330:FF:000532">
    <property type="entry name" value="50S ribosomal protein L23"/>
    <property type="match status" value="1"/>
</dbReference>
<dbReference type="GO" id="GO:0044391">
    <property type="term" value="C:ribosomal subunit"/>
    <property type="evidence" value="ECO:0007669"/>
    <property type="project" value="UniProtKB-ARBA"/>
</dbReference>